<dbReference type="PRINTS" id="PR00111">
    <property type="entry name" value="ABHYDROLASE"/>
</dbReference>
<organism evidence="2 3">
    <name type="scientific">Bacillus songklensis</name>
    <dbReference type="NCBI Taxonomy" id="1069116"/>
    <lineage>
        <taxon>Bacteria</taxon>
        <taxon>Bacillati</taxon>
        <taxon>Bacillota</taxon>
        <taxon>Bacilli</taxon>
        <taxon>Bacillales</taxon>
        <taxon>Bacillaceae</taxon>
        <taxon>Bacillus</taxon>
    </lineage>
</organism>
<reference evidence="3" key="1">
    <citation type="journal article" date="2019" name="Int. J. Syst. Evol. Microbiol.">
        <title>The Global Catalogue of Microorganisms (GCM) 10K type strain sequencing project: providing services to taxonomists for standard genome sequencing and annotation.</title>
        <authorList>
            <consortium name="The Broad Institute Genomics Platform"/>
            <consortium name="The Broad Institute Genome Sequencing Center for Infectious Disease"/>
            <person name="Wu L."/>
            <person name="Ma J."/>
        </authorList>
    </citation>
    <scope>NUCLEOTIDE SEQUENCE [LARGE SCALE GENOMIC DNA]</scope>
    <source>
        <strain evidence="3">CCUG 61889</strain>
    </source>
</reference>
<gene>
    <name evidence="2" type="ORF">ACFOU2_25780</name>
</gene>
<accession>A0ABV8BBB5</accession>
<keyword evidence="2" id="KW-0378">Hydrolase</keyword>
<dbReference type="Pfam" id="PF00561">
    <property type="entry name" value="Abhydrolase_1"/>
    <property type="match status" value="1"/>
</dbReference>
<sequence length="275" mass="31507">MEHASFSSHFETIDGVSVYYELYGYTPAKPAIVLVHGFLSSSFSFRRLIPLLTKDFSVIAVDLPPFGQSEKSLTFVYSYKNLAKLITQLIRKLHLNKVILVGHSMGGQISLNTAKLEPDLVDKIILLCSSGYLSRSHYGLILSSYLPYFYLWIKTWLARKGIDGNLKNVVYDLNMIDEEMIQGYMKPFSDDKIFMALTRMIRHREGDLSSEDLRSIEVPSLLIWGEEDRVVPLNIGKRLKQDIQNSTLISFQKTGHLVPEEKPEAIHQHMLQFLY</sequence>
<dbReference type="PANTHER" id="PTHR46438:SF11">
    <property type="entry name" value="LIPASE-RELATED"/>
    <property type="match status" value="1"/>
</dbReference>
<proteinExistence type="predicted"/>
<dbReference type="PRINTS" id="PR00412">
    <property type="entry name" value="EPOXHYDRLASE"/>
</dbReference>
<dbReference type="EMBL" id="JBHRZT010000073">
    <property type="protein sequence ID" value="MFC3886726.1"/>
    <property type="molecule type" value="Genomic_DNA"/>
</dbReference>
<keyword evidence="3" id="KW-1185">Reference proteome</keyword>
<dbReference type="InterPro" id="IPR000073">
    <property type="entry name" value="AB_hydrolase_1"/>
</dbReference>
<evidence type="ECO:0000313" key="2">
    <source>
        <dbReference type="EMBL" id="MFC3886726.1"/>
    </source>
</evidence>
<dbReference type="SUPFAM" id="SSF53474">
    <property type="entry name" value="alpha/beta-Hydrolases"/>
    <property type="match status" value="1"/>
</dbReference>
<evidence type="ECO:0000259" key="1">
    <source>
        <dbReference type="Pfam" id="PF00561"/>
    </source>
</evidence>
<dbReference type="GO" id="GO:0016787">
    <property type="term" value="F:hydrolase activity"/>
    <property type="evidence" value="ECO:0007669"/>
    <property type="project" value="UniProtKB-KW"/>
</dbReference>
<dbReference type="InterPro" id="IPR000639">
    <property type="entry name" value="Epox_hydrolase-like"/>
</dbReference>
<dbReference type="Gene3D" id="3.40.50.1820">
    <property type="entry name" value="alpha/beta hydrolase"/>
    <property type="match status" value="1"/>
</dbReference>
<protein>
    <submittedName>
        <fullName evidence="2">Alpha/beta fold hydrolase</fullName>
    </submittedName>
</protein>
<comment type="caution">
    <text evidence="2">The sequence shown here is derived from an EMBL/GenBank/DDBJ whole genome shotgun (WGS) entry which is preliminary data.</text>
</comment>
<feature type="domain" description="AB hydrolase-1" evidence="1">
    <location>
        <begin position="30"/>
        <end position="263"/>
    </location>
</feature>
<dbReference type="RefSeq" id="WP_377919189.1">
    <property type="nucleotide sequence ID" value="NZ_JBHRZT010000073.1"/>
</dbReference>
<dbReference type="InterPro" id="IPR029058">
    <property type="entry name" value="AB_hydrolase_fold"/>
</dbReference>
<name>A0ABV8BBB5_9BACI</name>
<dbReference type="PANTHER" id="PTHR46438">
    <property type="entry name" value="ALPHA/BETA-HYDROLASES SUPERFAMILY PROTEIN"/>
    <property type="match status" value="1"/>
</dbReference>
<evidence type="ECO:0000313" key="3">
    <source>
        <dbReference type="Proteomes" id="UP001595752"/>
    </source>
</evidence>
<dbReference type="Proteomes" id="UP001595752">
    <property type="component" value="Unassembled WGS sequence"/>
</dbReference>